<dbReference type="CDD" id="cd14014">
    <property type="entry name" value="STKc_PknB_like"/>
    <property type="match status" value="1"/>
</dbReference>
<dbReference type="GO" id="GO:0016301">
    <property type="term" value="F:kinase activity"/>
    <property type="evidence" value="ECO:0007669"/>
    <property type="project" value="UniProtKB-KW"/>
</dbReference>
<evidence type="ECO:0000256" key="6">
    <source>
        <dbReference type="SAM" id="MobiDB-lite"/>
    </source>
</evidence>
<feature type="region of interest" description="Disordered" evidence="6">
    <location>
        <begin position="333"/>
        <end position="380"/>
    </location>
</feature>
<dbReference type="Gene3D" id="3.40.50.300">
    <property type="entry name" value="P-loop containing nucleotide triphosphate hydrolases"/>
    <property type="match status" value="1"/>
</dbReference>
<sequence>MPNPYLNRVAIHDPAQFYGRRKEVARIFSRLGAGRPQSIAVVGDRRIGKSSLLNYLCAPQVRQQYLTRHEEYVFVFLDLQQRRRMTLDDFLDIWLAEIQRGAGLPAAGKYGFDGIHAALDALRVRHCKLIAVFDEFDILTSNRAFSADFFAFLRSLANNYEVAYVTSSGRDLQELCHADQIADSPFFNIFTNIYLRAFPDDDAYELIARPSEANGIPLAPYAEDIRLLSGNFPFYLQIACSIYFEQLQESGHLDHAAIEEAFDDEVRGHFRYLWEHFSADERAVCRALASGEPVMREHTYVFEDFKRAGYVIVEGAGKARWFSHRFLPVVSRPGRNSGGTGEHAPVPPTIEIAPPRRAVSQDDTRTLRRDPQPDGQTAMPSQFGRFEVIEHLGGGGMGDVFLARDAELGRKVAVKVLKSRYAHQSETRQRFLREARMVSNLNHPNIATLYEIGEVDGVPYLVMEYVRGKTLAQCLAEQGRFDCAEVCRIGSQAADALAAAHAIGVIHRDIKPSNLQLDAQGNVRVIDFGLAKLDASAGWAHLSASDEHLQAVSDITESGVLVGTVTYMSPEQAANDAQATLASDVFSLGIVLYEMTTGRLPFEGKSYYEVLDAILHATPSAIRDWRPDAPSELVEAIGAALAKQPVERPTAKALAERLRRVIHSPSRRLN</sequence>
<dbReference type="SUPFAM" id="SSF56112">
    <property type="entry name" value="Protein kinase-like (PK-like)"/>
    <property type="match status" value="1"/>
</dbReference>
<dbReference type="PROSITE" id="PS00107">
    <property type="entry name" value="PROTEIN_KINASE_ATP"/>
    <property type="match status" value="1"/>
</dbReference>
<dbReference type="InterPro" id="IPR000719">
    <property type="entry name" value="Prot_kinase_dom"/>
</dbReference>
<dbReference type="PANTHER" id="PTHR43289:SF34">
    <property type="entry name" value="SERINE_THREONINE-PROTEIN KINASE YBDM-RELATED"/>
    <property type="match status" value="1"/>
</dbReference>
<dbReference type="Gene3D" id="3.30.200.20">
    <property type="entry name" value="Phosphorylase Kinase, domain 1"/>
    <property type="match status" value="1"/>
</dbReference>
<dbReference type="Pfam" id="PF00069">
    <property type="entry name" value="Pkinase"/>
    <property type="match status" value="1"/>
</dbReference>
<keyword evidence="2 5" id="KW-0547">Nucleotide-binding</keyword>
<feature type="binding site" evidence="5">
    <location>
        <position position="415"/>
    </location>
    <ligand>
        <name>ATP</name>
        <dbReference type="ChEBI" id="CHEBI:30616"/>
    </ligand>
</feature>
<evidence type="ECO:0000313" key="9">
    <source>
        <dbReference type="Proteomes" id="UP000676506"/>
    </source>
</evidence>
<evidence type="ECO:0000313" key="8">
    <source>
        <dbReference type="EMBL" id="QUW03242.1"/>
    </source>
</evidence>
<evidence type="ECO:0000256" key="3">
    <source>
        <dbReference type="ARBA" id="ARBA00022777"/>
    </source>
</evidence>
<dbReference type="RefSeq" id="WP_211429133.1">
    <property type="nucleotide sequence ID" value="NZ_CP072648.1"/>
</dbReference>
<feature type="compositionally biased region" description="Basic and acidic residues" evidence="6">
    <location>
        <begin position="359"/>
        <end position="372"/>
    </location>
</feature>
<accession>A0ABX8BA02</accession>
<proteinExistence type="predicted"/>
<dbReference type="InterPro" id="IPR011009">
    <property type="entry name" value="Kinase-like_dom_sf"/>
</dbReference>
<protein>
    <submittedName>
        <fullName evidence="8">Protein kinase</fullName>
    </submittedName>
</protein>
<dbReference type="InterPro" id="IPR049051">
    <property type="entry name" value="nSTAND2"/>
</dbReference>
<gene>
    <name evidence="8" type="ORF">J8C06_02035</name>
</gene>
<keyword evidence="1" id="KW-0808">Transferase</keyword>
<dbReference type="InterPro" id="IPR017441">
    <property type="entry name" value="Protein_kinase_ATP_BS"/>
</dbReference>
<dbReference type="Pfam" id="PF20702">
    <property type="entry name" value="nSTAND2"/>
    <property type="match status" value="1"/>
</dbReference>
<name>A0ABX8BA02_9BACT</name>
<evidence type="ECO:0000256" key="1">
    <source>
        <dbReference type="ARBA" id="ARBA00022679"/>
    </source>
</evidence>
<evidence type="ECO:0000256" key="4">
    <source>
        <dbReference type="ARBA" id="ARBA00022840"/>
    </source>
</evidence>
<dbReference type="SUPFAM" id="SSF52540">
    <property type="entry name" value="P-loop containing nucleoside triphosphate hydrolases"/>
    <property type="match status" value="1"/>
</dbReference>
<evidence type="ECO:0000259" key="7">
    <source>
        <dbReference type="PROSITE" id="PS50011"/>
    </source>
</evidence>
<organism evidence="8 9">
    <name type="scientific">Chloracidobacterium validum</name>
    <dbReference type="NCBI Taxonomy" id="2821543"/>
    <lineage>
        <taxon>Bacteria</taxon>
        <taxon>Pseudomonadati</taxon>
        <taxon>Acidobacteriota</taxon>
        <taxon>Terriglobia</taxon>
        <taxon>Terriglobales</taxon>
        <taxon>Acidobacteriaceae</taxon>
        <taxon>Chloracidobacterium</taxon>
    </lineage>
</organism>
<dbReference type="EMBL" id="CP072648">
    <property type="protein sequence ID" value="QUW03242.1"/>
    <property type="molecule type" value="Genomic_DNA"/>
</dbReference>
<dbReference type="SMART" id="SM00220">
    <property type="entry name" value="S_TKc"/>
    <property type="match status" value="1"/>
</dbReference>
<dbReference type="Proteomes" id="UP000676506">
    <property type="component" value="Chromosome 1"/>
</dbReference>
<feature type="domain" description="Protein kinase" evidence="7">
    <location>
        <begin position="386"/>
        <end position="662"/>
    </location>
</feature>
<dbReference type="PROSITE" id="PS50011">
    <property type="entry name" value="PROTEIN_KINASE_DOM"/>
    <property type="match status" value="1"/>
</dbReference>
<dbReference type="Gene3D" id="1.10.510.10">
    <property type="entry name" value="Transferase(Phosphotransferase) domain 1"/>
    <property type="match status" value="1"/>
</dbReference>
<dbReference type="InterPro" id="IPR027417">
    <property type="entry name" value="P-loop_NTPase"/>
</dbReference>
<dbReference type="PANTHER" id="PTHR43289">
    <property type="entry name" value="MITOGEN-ACTIVATED PROTEIN KINASE KINASE KINASE 20-RELATED"/>
    <property type="match status" value="1"/>
</dbReference>
<reference evidence="8 9" key="1">
    <citation type="submission" date="2021-03" db="EMBL/GenBank/DDBJ databases">
        <title>Genomic and phenotypic characterization of Chloracidobacterium isolates provides evidence for multiple species.</title>
        <authorList>
            <person name="Saini M.K."/>
            <person name="Costas A.M.G."/>
            <person name="Tank M."/>
            <person name="Bryant D.A."/>
        </authorList>
    </citation>
    <scope>NUCLEOTIDE SEQUENCE [LARGE SCALE GENOMIC DNA]</scope>
    <source>
        <strain evidence="8 9">BV2-C</strain>
    </source>
</reference>
<evidence type="ECO:0000256" key="5">
    <source>
        <dbReference type="PROSITE-ProRule" id="PRU10141"/>
    </source>
</evidence>
<keyword evidence="3 8" id="KW-0418">Kinase</keyword>
<keyword evidence="9" id="KW-1185">Reference proteome</keyword>
<keyword evidence="4 5" id="KW-0067">ATP-binding</keyword>
<evidence type="ECO:0000256" key="2">
    <source>
        <dbReference type="ARBA" id="ARBA00022741"/>
    </source>
</evidence>